<dbReference type="SUPFAM" id="SSF52091">
    <property type="entry name" value="SpoIIaa-like"/>
    <property type="match status" value="1"/>
</dbReference>
<comment type="similarity">
    <text evidence="1 2">Belongs to the anti-sigma-factor antagonist family.</text>
</comment>
<evidence type="ECO:0000313" key="4">
    <source>
        <dbReference type="EMBL" id="KJY28552.1"/>
    </source>
</evidence>
<dbReference type="EMBL" id="JZWV01000719">
    <property type="protein sequence ID" value="KJY28552.1"/>
    <property type="molecule type" value="Genomic_DNA"/>
</dbReference>
<dbReference type="GO" id="GO:0043856">
    <property type="term" value="F:anti-sigma factor antagonist activity"/>
    <property type="evidence" value="ECO:0007669"/>
    <property type="project" value="InterPro"/>
</dbReference>
<dbReference type="PANTHER" id="PTHR33495:SF2">
    <property type="entry name" value="ANTI-SIGMA FACTOR ANTAGONIST TM_1081-RELATED"/>
    <property type="match status" value="1"/>
</dbReference>
<dbReference type="RefSeq" id="WP_045949852.1">
    <property type="nucleotide sequence ID" value="NZ_JZWV01000719.1"/>
</dbReference>
<dbReference type="Pfam" id="PF13466">
    <property type="entry name" value="STAS_2"/>
    <property type="match status" value="1"/>
</dbReference>
<dbReference type="NCBIfam" id="TIGR00377">
    <property type="entry name" value="ant_ant_sig"/>
    <property type="match status" value="1"/>
</dbReference>
<dbReference type="Gene3D" id="3.30.750.24">
    <property type="entry name" value="STAS domain"/>
    <property type="match status" value="1"/>
</dbReference>
<dbReference type="OrthoDB" id="5188325at2"/>
<dbReference type="InterPro" id="IPR036513">
    <property type="entry name" value="STAS_dom_sf"/>
</dbReference>
<dbReference type="PROSITE" id="PS50801">
    <property type="entry name" value="STAS"/>
    <property type="match status" value="1"/>
</dbReference>
<dbReference type="InterPro" id="IPR003658">
    <property type="entry name" value="Anti-sigma_ant"/>
</dbReference>
<dbReference type="InterPro" id="IPR058548">
    <property type="entry name" value="MlaB-like_STAS"/>
</dbReference>
<evidence type="ECO:0000256" key="1">
    <source>
        <dbReference type="ARBA" id="ARBA00009013"/>
    </source>
</evidence>
<dbReference type="PANTHER" id="PTHR33495">
    <property type="entry name" value="ANTI-SIGMA FACTOR ANTAGONIST TM_1081-RELATED-RELATED"/>
    <property type="match status" value="1"/>
</dbReference>
<keyword evidence="5" id="KW-1185">Reference proteome</keyword>
<reference evidence="4 5" key="1">
    <citation type="submission" date="2015-02" db="EMBL/GenBank/DDBJ databases">
        <authorList>
            <person name="Ju K.-S."/>
            <person name="Doroghazi J.R."/>
            <person name="Metcalf W."/>
        </authorList>
    </citation>
    <scope>NUCLEOTIDE SEQUENCE [LARGE SCALE GENOMIC DNA]</scope>
    <source>
        <strain evidence="4 5">NRRL ISP-5550</strain>
    </source>
</reference>
<feature type="domain" description="STAS" evidence="3">
    <location>
        <begin position="8"/>
        <end position="117"/>
    </location>
</feature>
<dbReference type="PATRIC" id="fig|68223.7.peg.1101"/>
<accession>A0A0F4J2L2</accession>
<dbReference type="InterPro" id="IPR002645">
    <property type="entry name" value="STAS_dom"/>
</dbReference>
<evidence type="ECO:0000259" key="3">
    <source>
        <dbReference type="PROSITE" id="PS50801"/>
    </source>
</evidence>
<proteinExistence type="inferred from homology"/>
<name>A0A0F4J2L2_9ACTN</name>
<dbReference type="CDD" id="cd07043">
    <property type="entry name" value="STAS_anti-anti-sigma_factors"/>
    <property type="match status" value="1"/>
</dbReference>
<comment type="caution">
    <text evidence="4">The sequence shown here is derived from an EMBL/GenBank/DDBJ whole genome shotgun (WGS) entry which is preliminary data.</text>
</comment>
<sequence>MTTRPAHVAVVVEPGPERVLAQVSGEIDMDQAPALRQELTAALAASRAGLDIDMAGVTFCDSSGLHALLDVDQLAMQAGKTLALTALRPPVARLLHMSGVERVLTVRAQVRWVKHRR</sequence>
<organism evidence="4 5">
    <name type="scientific">Streptomyces katrae</name>
    <dbReference type="NCBI Taxonomy" id="68223"/>
    <lineage>
        <taxon>Bacteria</taxon>
        <taxon>Bacillati</taxon>
        <taxon>Actinomycetota</taxon>
        <taxon>Actinomycetes</taxon>
        <taxon>Kitasatosporales</taxon>
        <taxon>Streptomycetaceae</taxon>
        <taxon>Streptomyces</taxon>
    </lineage>
</organism>
<evidence type="ECO:0000313" key="5">
    <source>
        <dbReference type="Proteomes" id="UP000033551"/>
    </source>
</evidence>
<protein>
    <recommendedName>
        <fullName evidence="2">Anti-sigma factor antagonist</fullName>
    </recommendedName>
</protein>
<dbReference type="Proteomes" id="UP000033551">
    <property type="component" value="Unassembled WGS sequence"/>
</dbReference>
<gene>
    <name evidence="4" type="ORF">VR44_25055</name>
</gene>
<dbReference type="AlphaFoldDB" id="A0A0F4J2L2"/>
<evidence type="ECO:0000256" key="2">
    <source>
        <dbReference type="RuleBase" id="RU003749"/>
    </source>
</evidence>